<dbReference type="PANTHER" id="PTHR38123">
    <property type="entry name" value="CELL WALL SERINE-THREONINE-RICH GALACTOMANNOPROTEIN MP1 (AFU_ORTHOLOGUE AFUA_4G03240)"/>
    <property type="match status" value="1"/>
</dbReference>
<evidence type="ECO:0000313" key="3">
    <source>
        <dbReference type="Proteomes" id="UP000297245"/>
    </source>
</evidence>
<name>A0A4S8KMX2_DENBC</name>
<dbReference type="Gene3D" id="1.20.1280.140">
    <property type="match status" value="1"/>
</dbReference>
<evidence type="ECO:0000256" key="1">
    <source>
        <dbReference type="SAM" id="SignalP"/>
    </source>
</evidence>
<dbReference type="AlphaFoldDB" id="A0A4S8KMX2"/>
<feature type="chain" id="PRO_5020839554" evidence="1">
    <location>
        <begin position="17"/>
        <end position="178"/>
    </location>
</feature>
<dbReference type="Pfam" id="PF12296">
    <property type="entry name" value="HsbA"/>
    <property type="match status" value="1"/>
</dbReference>
<keyword evidence="3" id="KW-1185">Reference proteome</keyword>
<keyword evidence="1" id="KW-0732">Signal</keyword>
<proteinExistence type="predicted"/>
<dbReference type="EMBL" id="ML180651">
    <property type="protein sequence ID" value="THU76919.1"/>
    <property type="molecule type" value="Genomic_DNA"/>
</dbReference>
<dbReference type="GO" id="GO:0005576">
    <property type="term" value="C:extracellular region"/>
    <property type="evidence" value="ECO:0007669"/>
    <property type="project" value="TreeGrafter"/>
</dbReference>
<dbReference type="InterPro" id="IPR021054">
    <property type="entry name" value="Cell_wall_mannoprotein_1"/>
</dbReference>
<evidence type="ECO:0000313" key="2">
    <source>
        <dbReference type="EMBL" id="THU76919.1"/>
    </source>
</evidence>
<protein>
    <submittedName>
        <fullName evidence="2">Hydrophobic surface binding protein</fullName>
    </submittedName>
</protein>
<dbReference type="Proteomes" id="UP000297245">
    <property type="component" value="Unassembled WGS sequence"/>
</dbReference>
<feature type="signal peptide" evidence="1">
    <location>
        <begin position="1"/>
        <end position="16"/>
    </location>
</feature>
<reference evidence="2 3" key="1">
    <citation type="journal article" date="2019" name="Nat. Ecol. Evol.">
        <title>Megaphylogeny resolves global patterns of mushroom evolution.</title>
        <authorList>
            <person name="Varga T."/>
            <person name="Krizsan K."/>
            <person name="Foldi C."/>
            <person name="Dima B."/>
            <person name="Sanchez-Garcia M."/>
            <person name="Sanchez-Ramirez S."/>
            <person name="Szollosi G.J."/>
            <person name="Szarkandi J.G."/>
            <person name="Papp V."/>
            <person name="Albert L."/>
            <person name="Andreopoulos W."/>
            <person name="Angelini C."/>
            <person name="Antonin V."/>
            <person name="Barry K.W."/>
            <person name="Bougher N.L."/>
            <person name="Buchanan P."/>
            <person name="Buyck B."/>
            <person name="Bense V."/>
            <person name="Catcheside P."/>
            <person name="Chovatia M."/>
            <person name="Cooper J."/>
            <person name="Damon W."/>
            <person name="Desjardin D."/>
            <person name="Finy P."/>
            <person name="Geml J."/>
            <person name="Haridas S."/>
            <person name="Hughes K."/>
            <person name="Justo A."/>
            <person name="Karasinski D."/>
            <person name="Kautmanova I."/>
            <person name="Kiss B."/>
            <person name="Kocsube S."/>
            <person name="Kotiranta H."/>
            <person name="LaButti K.M."/>
            <person name="Lechner B.E."/>
            <person name="Liimatainen K."/>
            <person name="Lipzen A."/>
            <person name="Lukacs Z."/>
            <person name="Mihaltcheva S."/>
            <person name="Morgado L.N."/>
            <person name="Niskanen T."/>
            <person name="Noordeloos M.E."/>
            <person name="Ohm R.A."/>
            <person name="Ortiz-Santana B."/>
            <person name="Ovrebo C."/>
            <person name="Racz N."/>
            <person name="Riley R."/>
            <person name="Savchenko A."/>
            <person name="Shiryaev A."/>
            <person name="Soop K."/>
            <person name="Spirin V."/>
            <person name="Szebenyi C."/>
            <person name="Tomsovsky M."/>
            <person name="Tulloss R.E."/>
            <person name="Uehling J."/>
            <person name="Grigoriev I.V."/>
            <person name="Vagvolgyi C."/>
            <person name="Papp T."/>
            <person name="Martin F.M."/>
            <person name="Miettinen O."/>
            <person name="Hibbett D.S."/>
            <person name="Nagy L.G."/>
        </authorList>
    </citation>
    <scope>NUCLEOTIDE SEQUENCE [LARGE SCALE GENOMIC DNA]</scope>
    <source>
        <strain evidence="2 3">CBS 962.96</strain>
    </source>
</reference>
<gene>
    <name evidence="2" type="ORF">K435DRAFT_812964</name>
</gene>
<accession>A0A4S8KMX2</accession>
<sequence length="178" mass="18762">MKYFTILVTVTALAVASPVKCTVAQVETDLKDIFTQMANLDNSIKAFPDSGGSFSSALSIHTASQKLVSSLNMANTDVKGTTNVTDSDGQTIQDLVKNSEPAIIDALNNIVTKKAAFDNLPLGGVSFIVKKNLGQLRTATEALETSLFSRTPASLKSQAQEIQSSVDAAFAKAQAAYA</sequence>
<dbReference type="OrthoDB" id="3485059at2759"/>
<dbReference type="PANTHER" id="PTHR38123:SF1">
    <property type="entry name" value="HYDROPHOBIC SURFACE BINDING PROTEIN"/>
    <property type="match status" value="1"/>
</dbReference>
<organism evidence="2 3">
    <name type="scientific">Dendrothele bispora (strain CBS 962.96)</name>
    <dbReference type="NCBI Taxonomy" id="1314807"/>
    <lineage>
        <taxon>Eukaryota</taxon>
        <taxon>Fungi</taxon>
        <taxon>Dikarya</taxon>
        <taxon>Basidiomycota</taxon>
        <taxon>Agaricomycotina</taxon>
        <taxon>Agaricomycetes</taxon>
        <taxon>Agaricomycetidae</taxon>
        <taxon>Agaricales</taxon>
        <taxon>Agaricales incertae sedis</taxon>
        <taxon>Dendrothele</taxon>
    </lineage>
</organism>